<keyword evidence="3" id="KW-1185">Reference proteome</keyword>
<feature type="transmembrane region" description="Helical" evidence="1">
    <location>
        <begin position="28"/>
        <end position="45"/>
    </location>
</feature>
<sequence>MQSRVVFACVLACWLLVATVGQLLADRVFLVVLGAVMVVTVYVWVRCTLKAVERQRSPERHQAELEDVRRRAEARGYVAGARKRLDSEGSMRLRLVRGDGQRPHPY</sequence>
<organism evidence="2 3">
    <name type="scientific">Micromonospora craniellae</name>
    <dbReference type="NCBI Taxonomy" id="2294034"/>
    <lineage>
        <taxon>Bacteria</taxon>
        <taxon>Bacillati</taxon>
        <taxon>Actinomycetota</taxon>
        <taxon>Actinomycetes</taxon>
        <taxon>Micromonosporales</taxon>
        <taxon>Micromonosporaceae</taxon>
        <taxon>Micromonospora</taxon>
    </lineage>
</organism>
<proteinExistence type="predicted"/>
<evidence type="ECO:0000313" key="2">
    <source>
        <dbReference type="EMBL" id="RFS47040.1"/>
    </source>
</evidence>
<keyword evidence="1" id="KW-0472">Membrane</keyword>
<name>A0A372G2T7_9ACTN</name>
<evidence type="ECO:0000313" key="3">
    <source>
        <dbReference type="Proteomes" id="UP000262621"/>
    </source>
</evidence>
<reference evidence="2 3" key="1">
    <citation type="submission" date="2018-08" db="EMBL/GenBank/DDBJ databases">
        <title>Verrucosispora craniellae sp. nov., isolated from a marine sponge in the South China Sea.</title>
        <authorList>
            <person name="Li L."/>
            <person name="Lin H.W."/>
        </authorList>
    </citation>
    <scope>NUCLEOTIDE SEQUENCE [LARGE SCALE GENOMIC DNA]</scope>
    <source>
        <strain evidence="2 3">LHW63014</strain>
    </source>
</reference>
<dbReference type="AlphaFoldDB" id="A0A372G2T7"/>
<protein>
    <submittedName>
        <fullName evidence="2">Uncharacterized protein</fullName>
    </submittedName>
</protein>
<accession>A0A372G2T7</accession>
<evidence type="ECO:0000256" key="1">
    <source>
        <dbReference type="SAM" id="Phobius"/>
    </source>
</evidence>
<keyword evidence="1" id="KW-1133">Transmembrane helix</keyword>
<dbReference type="Proteomes" id="UP000262621">
    <property type="component" value="Unassembled WGS sequence"/>
</dbReference>
<comment type="caution">
    <text evidence="2">The sequence shown here is derived from an EMBL/GenBank/DDBJ whole genome shotgun (WGS) entry which is preliminary data.</text>
</comment>
<keyword evidence="1" id="KW-0812">Transmembrane</keyword>
<dbReference type="RefSeq" id="WP_147333420.1">
    <property type="nucleotide sequence ID" value="NZ_CP061725.1"/>
</dbReference>
<gene>
    <name evidence="2" type="ORF">D0Q02_07720</name>
</gene>
<dbReference type="EMBL" id="QVFU01000005">
    <property type="protein sequence ID" value="RFS47040.1"/>
    <property type="molecule type" value="Genomic_DNA"/>
</dbReference>